<keyword evidence="1" id="KW-0812">Transmembrane</keyword>
<feature type="transmembrane region" description="Helical" evidence="1">
    <location>
        <begin position="170"/>
        <end position="190"/>
    </location>
</feature>
<reference evidence="2" key="1">
    <citation type="journal article" date="2020" name="Stud. Mycol.">
        <title>101 Dothideomycetes genomes: a test case for predicting lifestyles and emergence of pathogens.</title>
        <authorList>
            <person name="Haridas S."/>
            <person name="Albert R."/>
            <person name="Binder M."/>
            <person name="Bloem J."/>
            <person name="Labutti K."/>
            <person name="Salamov A."/>
            <person name="Andreopoulos B."/>
            <person name="Baker S."/>
            <person name="Barry K."/>
            <person name="Bills G."/>
            <person name="Bluhm B."/>
            <person name="Cannon C."/>
            <person name="Castanera R."/>
            <person name="Culley D."/>
            <person name="Daum C."/>
            <person name="Ezra D."/>
            <person name="Gonzalez J."/>
            <person name="Henrissat B."/>
            <person name="Kuo A."/>
            <person name="Liang C."/>
            <person name="Lipzen A."/>
            <person name="Lutzoni F."/>
            <person name="Magnuson J."/>
            <person name="Mondo S."/>
            <person name="Nolan M."/>
            <person name="Ohm R."/>
            <person name="Pangilinan J."/>
            <person name="Park H.-J."/>
            <person name="Ramirez L."/>
            <person name="Alfaro M."/>
            <person name="Sun H."/>
            <person name="Tritt A."/>
            <person name="Yoshinaga Y."/>
            <person name="Zwiers L.-H."/>
            <person name="Turgeon B."/>
            <person name="Goodwin S."/>
            <person name="Spatafora J."/>
            <person name="Crous P."/>
            <person name="Grigoriev I."/>
        </authorList>
    </citation>
    <scope>NUCLEOTIDE SEQUENCE</scope>
    <source>
        <strain evidence="2">CBS 113818</strain>
    </source>
</reference>
<dbReference type="Proteomes" id="UP000799424">
    <property type="component" value="Unassembled WGS sequence"/>
</dbReference>
<dbReference type="AlphaFoldDB" id="A0A6A6ZVA0"/>
<dbReference type="EMBL" id="MU006229">
    <property type="protein sequence ID" value="KAF2824990.1"/>
    <property type="molecule type" value="Genomic_DNA"/>
</dbReference>
<sequence length="1011" mass="111925">MASASSSVLPNLRPKHDDTMFHSSTGHIEKMLNAIAQDIFHHPTELNFHESKWQNSLERWANRADVQDHKKNLFKLYASTTLGWKDMDCSLDINGCKNMPSPEYIRRHFPTDPARAREAIYTLEAFRKLYFELGTYKQVLHAAKDDLNKHCDEFSRNFFYVATKGEKKMCVARIVQIFVGVLTGILMIIVRYAVPLSMTLFECLTLQTPHIIILISSPCLHIFARNILVLALMLTGAAVLVGEPMSGEAGIGAIAGAAASGALAAKAEAGVELGVGLGIEAGIEAIEAPIVAGVMEGLVETSAEGLTLTTEATFEGFEMFHRAASSAGETIGSSAGSVGESAASDVASSLFGSTSESSGVTWTSSALDFAVDESLLFSTDVTGILDSDWWKFEALSSLTFDQLVASATAAAHNFVHFPRATMLMWRVVIQHRAAQLRSLGNGAVARRSEAEYVPTDKEFDALVEDLKNDMVDSWLAHSEKAKGVKNVTAYVEQAKSRIQKESRFNLFCSSNAIQNQPITKTALNINSPYSFGSRIAMRMQQEDGQAMDAEQSMKFWETHSAEIDRRVQLLRKVPGQEKFNSTDAHNPAKPSVFQYVPIKVPTTPLKIGVNVAFDTLSWDSILGTVIFKGVTSPNPEAPELRWRTKPSAKLTSNICKRDAHSAIERLAAKNIHGKLNALESIGLIQTPKITKTGKRDMTLNSRRTGHDRRQSQNNNGNGDMFVAQISAHLFKNPIHFEVCGTDSYTGTTFENKENCRRYSTYVSMSADQLTLRKSKLKEKLHDNLKNSLVSKAYADQNCFLKCMPSKSLGTTRREGLYSGNVLGIKDQVRCTSGCYDTLTGTFNELYGSNGDPRAKKSVGPVTGSVWKLDKYRINNASWLAYRDRNPSGYLPGRVDLDPYHENLKDHTPILPDDYYADVLCNCGDKYGNETLVVSAVTNWHSRIGRKEEGGDVRACFNRLKDLARKEPAAFLLNMCKIVYQELTPHNSGSYTEKKNRGGYIENFINCLRYQE</sequence>
<dbReference type="OrthoDB" id="3800625at2759"/>
<evidence type="ECO:0000313" key="3">
    <source>
        <dbReference type="Proteomes" id="UP000799424"/>
    </source>
</evidence>
<keyword evidence="1" id="KW-0472">Membrane</keyword>
<accession>A0A6A6ZVA0</accession>
<protein>
    <submittedName>
        <fullName evidence="2">Uncharacterized protein</fullName>
    </submittedName>
</protein>
<proteinExistence type="predicted"/>
<keyword evidence="3" id="KW-1185">Reference proteome</keyword>
<name>A0A6A6ZVA0_9PLEO</name>
<gene>
    <name evidence="2" type="ORF">CC86DRAFT_408131</name>
</gene>
<evidence type="ECO:0000256" key="1">
    <source>
        <dbReference type="SAM" id="Phobius"/>
    </source>
</evidence>
<organism evidence="2 3">
    <name type="scientific">Ophiobolus disseminans</name>
    <dbReference type="NCBI Taxonomy" id="1469910"/>
    <lineage>
        <taxon>Eukaryota</taxon>
        <taxon>Fungi</taxon>
        <taxon>Dikarya</taxon>
        <taxon>Ascomycota</taxon>
        <taxon>Pezizomycotina</taxon>
        <taxon>Dothideomycetes</taxon>
        <taxon>Pleosporomycetidae</taxon>
        <taxon>Pleosporales</taxon>
        <taxon>Pleosporineae</taxon>
        <taxon>Phaeosphaeriaceae</taxon>
        <taxon>Ophiobolus</taxon>
    </lineage>
</organism>
<evidence type="ECO:0000313" key="2">
    <source>
        <dbReference type="EMBL" id="KAF2824990.1"/>
    </source>
</evidence>
<keyword evidence="1" id="KW-1133">Transmembrane helix</keyword>